<keyword evidence="16" id="KW-1185">Reference proteome</keyword>
<evidence type="ECO:0000256" key="1">
    <source>
        <dbReference type="ARBA" id="ARBA00004651"/>
    </source>
</evidence>
<feature type="active site" evidence="12">
    <location>
        <position position="404"/>
    </location>
</feature>
<keyword evidence="8 12" id="KW-0443">Lipid metabolism</keyword>
<dbReference type="Gene3D" id="3.30.870.10">
    <property type="entry name" value="Endonuclease Chain A"/>
    <property type="match status" value="2"/>
</dbReference>
<comment type="subcellular location">
    <subcellularLocation>
        <location evidence="1 12">Cell membrane</location>
        <topology evidence="1 12">Multi-pass membrane protein</topology>
    </subcellularLocation>
</comment>
<evidence type="ECO:0000313" key="15">
    <source>
        <dbReference type="EMBL" id="MFC4737637.1"/>
    </source>
</evidence>
<dbReference type="PROSITE" id="PS50035">
    <property type="entry name" value="PLD"/>
    <property type="match status" value="2"/>
</dbReference>
<comment type="function">
    <text evidence="12">Catalyzes the reversible phosphatidyl group transfer from one phosphatidylglycerol molecule to another to form cardiolipin (CL) (diphosphatidylglycerol) and glycerol.</text>
</comment>
<dbReference type="InterPro" id="IPR025202">
    <property type="entry name" value="PLD-like_dom"/>
</dbReference>
<feature type="transmembrane region" description="Helical" evidence="12">
    <location>
        <begin position="6"/>
        <end position="28"/>
    </location>
</feature>
<keyword evidence="2 12" id="KW-1003">Cell membrane</keyword>
<evidence type="ECO:0000256" key="9">
    <source>
        <dbReference type="ARBA" id="ARBA00023136"/>
    </source>
</evidence>
<keyword evidence="3 12" id="KW-0444">Lipid biosynthesis</keyword>
<keyword evidence="5 12" id="KW-0812">Transmembrane</keyword>
<feature type="active site" evidence="12">
    <location>
        <position position="227"/>
    </location>
</feature>
<dbReference type="PANTHER" id="PTHR21248:SF22">
    <property type="entry name" value="PHOSPHOLIPASE D"/>
    <property type="match status" value="1"/>
</dbReference>
<feature type="domain" description="PLD phosphodiesterase" evidence="14">
    <location>
        <begin position="399"/>
        <end position="426"/>
    </location>
</feature>
<evidence type="ECO:0000256" key="5">
    <source>
        <dbReference type="ARBA" id="ARBA00022692"/>
    </source>
</evidence>
<dbReference type="InterPro" id="IPR027379">
    <property type="entry name" value="CLS_N"/>
</dbReference>
<dbReference type="EC" id="2.7.8.-" evidence="12 13"/>
<keyword evidence="9 12" id="KW-0472">Membrane</keyword>
<evidence type="ECO:0000256" key="6">
    <source>
        <dbReference type="ARBA" id="ARBA00022737"/>
    </source>
</evidence>
<organism evidence="15 16">
    <name type="scientific">Bacillus daqingensis</name>
    <dbReference type="NCBI Taxonomy" id="872396"/>
    <lineage>
        <taxon>Bacteria</taxon>
        <taxon>Bacillati</taxon>
        <taxon>Bacillota</taxon>
        <taxon>Bacilli</taxon>
        <taxon>Bacillales</taxon>
        <taxon>Bacillaceae</taxon>
        <taxon>Bacillus</taxon>
    </lineage>
</organism>
<protein>
    <recommendedName>
        <fullName evidence="12 13">Cardiolipin synthase</fullName>
        <shortName evidence="12">CL synthase</shortName>
        <ecNumber evidence="12 13">2.7.8.-</ecNumber>
    </recommendedName>
</protein>
<keyword evidence="7 12" id="KW-1133">Transmembrane helix</keyword>
<comment type="similarity">
    <text evidence="12">Belongs to the phospholipase D family. Cardiolipin synthase subfamily.</text>
</comment>
<evidence type="ECO:0000256" key="2">
    <source>
        <dbReference type="ARBA" id="ARBA00022475"/>
    </source>
</evidence>
<sequence>MDGTVVLAWTLNTVILMNILLACFVIFVERRDAGSTWAWVLVLFFLPILGFIIYLFLGRQLKSDNFYNLSVDEQTYYAHHIQGQLERLEKDEMEMPPAVRDKYRQLMEMNLRAPKSLIGLTNSLMILHDGHQKFDQLIADIEHAQSEINIQYYIIQRDALGRRLLDRLEERAASGVKVRLLYDGVGSRSLKEKDFNVLLEHGGEVRIFFPAIFGPVNLRMNNRNHRKVCIIDGKIGYIGGFNVGNEYLGIDKKFGYWRDTHLRMEGDAVSLIQDRFILDWTYAGDKKHREDESFAFASHKVRSMKPVQIVTSGPNSKTEHLKNMMIKMIMSAEHDIYIQTPYFIPDKSFMDACKMAVTSGVRMHIMIPGVPDHPFVFWASRLFLGELLQYEGVYVYLYEEGFLHAKMMTVDSEIATVGTTNLDARSFRLNFEINALVFDSHTAMTLEELFESDKQRCRVLTKKEYDRRSAGVKIKEGISGLLSPIL</sequence>
<dbReference type="InterPro" id="IPR030874">
    <property type="entry name" value="Cardiolipin_synth_Firmi"/>
</dbReference>
<dbReference type="HAMAP" id="MF_01916">
    <property type="entry name" value="Cardiolipin_synth_Cls"/>
    <property type="match status" value="1"/>
</dbReference>
<dbReference type="CDD" id="cd09112">
    <property type="entry name" value="PLDc_CLS_2"/>
    <property type="match status" value="1"/>
</dbReference>
<evidence type="ECO:0000259" key="14">
    <source>
        <dbReference type="PROSITE" id="PS50035"/>
    </source>
</evidence>
<proteinExistence type="inferred from homology"/>
<feature type="domain" description="PLD phosphodiesterase" evidence="14">
    <location>
        <begin position="220"/>
        <end position="247"/>
    </location>
</feature>
<dbReference type="Pfam" id="PF13396">
    <property type="entry name" value="PLDc_N"/>
    <property type="match status" value="1"/>
</dbReference>
<evidence type="ECO:0000256" key="12">
    <source>
        <dbReference type="HAMAP-Rule" id="MF_01916"/>
    </source>
</evidence>
<evidence type="ECO:0000256" key="3">
    <source>
        <dbReference type="ARBA" id="ARBA00022516"/>
    </source>
</evidence>
<dbReference type="InterPro" id="IPR001736">
    <property type="entry name" value="PLipase_D/transphosphatidylase"/>
</dbReference>
<gene>
    <name evidence="15" type="primary">cls</name>
    <name evidence="15" type="ORF">ACFO4L_13620</name>
</gene>
<feature type="active site" evidence="12">
    <location>
        <position position="406"/>
    </location>
</feature>
<comment type="catalytic activity">
    <reaction evidence="12">
        <text>2 a 1,2-diacyl-sn-glycero-3-phospho-(1'-sn-glycerol) = a cardiolipin + glycerol</text>
        <dbReference type="Rhea" id="RHEA:31451"/>
        <dbReference type="ChEBI" id="CHEBI:17754"/>
        <dbReference type="ChEBI" id="CHEBI:62237"/>
        <dbReference type="ChEBI" id="CHEBI:64716"/>
    </reaction>
</comment>
<dbReference type="Pfam" id="PF13091">
    <property type="entry name" value="PLDc_2"/>
    <property type="match status" value="2"/>
</dbReference>
<evidence type="ECO:0000256" key="7">
    <source>
        <dbReference type="ARBA" id="ARBA00022989"/>
    </source>
</evidence>
<keyword evidence="4 12" id="KW-0808">Transferase</keyword>
<dbReference type="EMBL" id="JBHSGK010000013">
    <property type="protein sequence ID" value="MFC4737637.1"/>
    <property type="molecule type" value="Genomic_DNA"/>
</dbReference>
<name>A0ABV9NW74_9BACI</name>
<feature type="active site" evidence="12">
    <location>
        <position position="225"/>
    </location>
</feature>
<dbReference type="SUPFAM" id="SSF56024">
    <property type="entry name" value="Phospholipase D/nuclease"/>
    <property type="match status" value="2"/>
</dbReference>
<keyword evidence="11 12" id="KW-1208">Phospholipid metabolism</keyword>
<feature type="active site" evidence="12">
    <location>
        <position position="411"/>
    </location>
</feature>
<dbReference type="CDD" id="cd09110">
    <property type="entry name" value="PLDc_CLS_1"/>
    <property type="match status" value="1"/>
</dbReference>
<evidence type="ECO:0000256" key="11">
    <source>
        <dbReference type="ARBA" id="ARBA00023264"/>
    </source>
</evidence>
<keyword evidence="6" id="KW-0677">Repeat</keyword>
<dbReference type="PANTHER" id="PTHR21248">
    <property type="entry name" value="CARDIOLIPIN SYNTHASE"/>
    <property type="match status" value="1"/>
</dbReference>
<evidence type="ECO:0000313" key="16">
    <source>
        <dbReference type="Proteomes" id="UP001595896"/>
    </source>
</evidence>
<dbReference type="NCBIfam" id="TIGR04265">
    <property type="entry name" value="bac_cardiolipin"/>
    <property type="match status" value="1"/>
</dbReference>
<evidence type="ECO:0000256" key="4">
    <source>
        <dbReference type="ARBA" id="ARBA00022679"/>
    </source>
</evidence>
<evidence type="ECO:0000256" key="8">
    <source>
        <dbReference type="ARBA" id="ARBA00023098"/>
    </source>
</evidence>
<dbReference type="RefSeq" id="WP_377910224.1">
    <property type="nucleotide sequence ID" value="NZ_JBHSGK010000013.1"/>
</dbReference>
<accession>A0ABV9NW74</accession>
<keyword evidence="10 12" id="KW-0594">Phospholipid biosynthesis</keyword>
<evidence type="ECO:0000256" key="10">
    <source>
        <dbReference type="ARBA" id="ARBA00023209"/>
    </source>
</evidence>
<feature type="active site" evidence="12">
    <location>
        <position position="232"/>
    </location>
</feature>
<comment type="caution">
    <text evidence="15">The sequence shown here is derived from an EMBL/GenBank/DDBJ whole genome shotgun (WGS) entry which is preliminary data.</text>
</comment>
<evidence type="ECO:0000256" key="13">
    <source>
        <dbReference type="NCBIfam" id="TIGR04265"/>
    </source>
</evidence>
<feature type="transmembrane region" description="Helical" evidence="12">
    <location>
        <begin position="37"/>
        <end position="57"/>
    </location>
</feature>
<dbReference type="SMART" id="SM00155">
    <property type="entry name" value="PLDc"/>
    <property type="match status" value="2"/>
</dbReference>
<reference evidence="16" key="1">
    <citation type="journal article" date="2019" name="Int. J. Syst. Evol. Microbiol.">
        <title>The Global Catalogue of Microorganisms (GCM) 10K type strain sequencing project: providing services to taxonomists for standard genome sequencing and annotation.</title>
        <authorList>
            <consortium name="The Broad Institute Genomics Platform"/>
            <consortium name="The Broad Institute Genome Sequencing Center for Infectious Disease"/>
            <person name="Wu L."/>
            <person name="Ma J."/>
        </authorList>
    </citation>
    <scope>NUCLEOTIDE SEQUENCE [LARGE SCALE GENOMIC DNA]</scope>
    <source>
        <strain evidence="16">JCM 12165</strain>
    </source>
</reference>
<dbReference type="InterPro" id="IPR022924">
    <property type="entry name" value="Cardiolipin_synthase"/>
</dbReference>
<dbReference type="Proteomes" id="UP001595896">
    <property type="component" value="Unassembled WGS sequence"/>
</dbReference>